<dbReference type="EMBL" id="CP042266">
    <property type="protein sequence ID" value="QDY77880.1"/>
    <property type="molecule type" value="Genomic_DNA"/>
</dbReference>
<dbReference type="OrthoDB" id="4333888at2"/>
<dbReference type="AlphaFoldDB" id="A0A5B8JJA9"/>
<name>A0A5B8JJA9_9ACTN</name>
<accession>A0A5B8JJA9</accession>
<evidence type="ECO:0000313" key="1">
    <source>
        <dbReference type="EMBL" id="QDY77880.1"/>
    </source>
</evidence>
<proteinExistence type="predicted"/>
<dbReference type="KEGG" id="sqz:FQU76_16765"/>
<protein>
    <submittedName>
        <fullName evidence="1">Uncharacterized protein</fullName>
    </submittedName>
</protein>
<evidence type="ECO:0000313" key="2">
    <source>
        <dbReference type="Proteomes" id="UP000320580"/>
    </source>
</evidence>
<dbReference type="Proteomes" id="UP000320580">
    <property type="component" value="Chromosome"/>
</dbReference>
<organism evidence="1 2">
    <name type="scientific">Streptomyces qinzhouensis</name>
    <dbReference type="NCBI Taxonomy" id="2599401"/>
    <lineage>
        <taxon>Bacteria</taxon>
        <taxon>Bacillati</taxon>
        <taxon>Actinomycetota</taxon>
        <taxon>Actinomycetes</taxon>
        <taxon>Kitasatosporales</taxon>
        <taxon>Streptomycetaceae</taxon>
        <taxon>Streptomyces</taxon>
    </lineage>
</organism>
<dbReference type="RefSeq" id="WP_146481202.1">
    <property type="nucleotide sequence ID" value="NZ_CP042266.1"/>
</dbReference>
<keyword evidence="2" id="KW-1185">Reference proteome</keyword>
<reference evidence="1 2" key="1">
    <citation type="submission" date="2019-07" db="EMBL/GenBank/DDBJ databases">
        <authorList>
            <person name="Zhu P."/>
        </authorList>
    </citation>
    <scope>NUCLEOTIDE SEQUENCE [LARGE SCALE GENOMIC DNA]</scope>
    <source>
        <strain evidence="1 2">SSL-25</strain>
    </source>
</reference>
<sequence>MAAGHEWLRHQIVTELRQQTHQLMSTAASDQAAVLRAVADLNERVDAVARNVERVLDALRDQGVRNAIAGGSATSDVHRRHLDLAQDYRRLVRQEVRFLVRLLCPRLDGEGDTDLARRRAETARRLVELLFEPLDQPMARKQEQIVAELRRLGLTTEVPDFQAQFGTAFRKAATLRDAVVGLPHTGHLDFLADVTVLPPDRYEAWDGKQSDGAPPEFLIAPAYVIAGDRPQALTQPIVFVAPVIRPGAGR</sequence>
<gene>
    <name evidence="1" type="ORF">FQU76_16765</name>
</gene>